<gene>
    <name evidence="2" type="ORF">FTV88_3041</name>
</gene>
<dbReference type="KEGG" id="hcv:FTV88_3041"/>
<name>A0A5Q2N659_9FIRM</name>
<dbReference type="Proteomes" id="UP000366051">
    <property type="component" value="Chromosome"/>
</dbReference>
<proteinExistence type="predicted"/>
<feature type="region of interest" description="Disordered" evidence="1">
    <location>
        <begin position="22"/>
        <end position="41"/>
    </location>
</feature>
<protein>
    <submittedName>
        <fullName evidence="2">Uncharacterized protein</fullName>
    </submittedName>
</protein>
<sequence length="41" mass="4409">MLSSKRNQGRCLSHSLDRTFFHSVAGARGSSNEAGKAGMKQ</sequence>
<reference evidence="3" key="1">
    <citation type="submission" date="2019-11" db="EMBL/GenBank/DDBJ databases">
        <title>Genome sequence of Heliorestis convoluta strain HH, an alkaliphilic and minimalistic phototrophic bacterium from a soda lake in Egypt.</title>
        <authorList>
            <person name="Dewey E.D."/>
            <person name="Stokes L.M."/>
            <person name="Burchell B.M."/>
            <person name="Shaffer K.N."/>
            <person name="Huntington A.M."/>
            <person name="Baker J.M."/>
            <person name="Nadendla S."/>
            <person name="Giglio M.G."/>
            <person name="Touchman J.W."/>
            <person name="Blankenship R.E."/>
            <person name="Madigan M.T."/>
            <person name="Sattley W.M."/>
        </authorList>
    </citation>
    <scope>NUCLEOTIDE SEQUENCE [LARGE SCALE GENOMIC DNA]</scope>
    <source>
        <strain evidence="3">HH</strain>
    </source>
</reference>
<evidence type="ECO:0000256" key="1">
    <source>
        <dbReference type="SAM" id="MobiDB-lite"/>
    </source>
</evidence>
<organism evidence="2 3">
    <name type="scientific">Heliorestis convoluta</name>
    <dbReference type="NCBI Taxonomy" id="356322"/>
    <lineage>
        <taxon>Bacteria</taxon>
        <taxon>Bacillati</taxon>
        <taxon>Bacillota</taxon>
        <taxon>Clostridia</taxon>
        <taxon>Eubacteriales</taxon>
        <taxon>Heliobacteriaceae</taxon>
        <taxon>Heliorestis</taxon>
    </lineage>
</organism>
<dbReference type="EMBL" id="CP045875">
    <property type="protein sequence ID" value="QGG49116.1"/>
    <property type="molecule type" value="Genomic_DNA"/>
</dbReference>
<accession>A0A5Q2N659</accession>
<evidence type="ECO:0000313" key="3">
    <source>
        <dbReference type="Proteomes" id="UP000366051"/>
    </source>
</evidence>
<evidence type="ECO:0000313" key="2">
    <source>
        <dbReference type="EMBL" id="QGG49116.1"/>
    </source>
</evidence>
<dbReference type="AlphaFoldDB" id="A0A5Q2N659"/>
<keyword evidence="3" id="KW-1185">Reference proteome</keyword>